<evidence type="ECO:0000313" key="2">
    <source>
        <dbReference type="EMBL" id="KAF2184085.1"/>
    </source>
</evidence>
<evidence type="ECO:0000256" key="1">
    <source>
        <dbReference type="SAM" id="MobiDB-lite"/>
    </source>
</evidence>
<evidence type="ECO:0000313" key="3">
    <source>
        <dbReference type="Proteomes" id="UP000800200"/>
    </source>
</evidence>
<accession>A0A6A6DZ71</accession>
<organism evidence="2 3">
    <name type="scientific">Zopfia rhizophila CBS 207.26</name>
    <dbReference type="NCBI Taxonomy" id="1314779"/>
    <lineage>
        <taxon>Eukaryota</taxon>
        <taxon>Fungi</taxon>
        <taxon>Dikarya</taxon>
        <taxon>Ascomycota</taxon>
        <taxon>Pezizomycotina</taxon>
        <taxon>Dothideomycetes</taxon>
        <taxon>Dothideomycetes incertae sedis</taxon>
        <taxon>Zopfiaceae</taxon>
        <taxon>Zopfia</taxon>
    </lineage>
</organism>
<reference evidence="2" key="1">
    <citation type="journal article" date="2020" name="Stud. Mycol.">
        <title>101 Dothideomycetes genomes: a test case for predicting lifestyles and emergence of pathogens.</title>
        <authorList>
            <person name="Haridas S."/>
            <person name="Albert R."/>
            <person name="Binder M."/>
            <person name="Bloem J."/>
            <person name="Labutti K."/>
            <person name="Salamov A."/>
            <person name="Andreopoulos B."/>
            <person name="Baker S."/>
            <person name="Barry K."/>
            <person name="Bills G."/>
            <person name="Bluhm B."/>
            <person name="Cannon C."/>
            <person name="Castanera R."/>
            <person name="Culley D."/>
            <person name="Daum C."/>
            <person name="Ezra D."/>
            <person name="Gonzalez J."/>
            <person name="Henrissat B."/>
            <person name="Kuo A."/>
            <person name="Liang C."/>
            <person name="Lipzen A."/>
            <person name="Lutzoni F."/>
            <person name="Magnuson J."/>
            <person name="Mondo S."/>
            <person name="Nolan M."/>
            <person name="Ohm R."/>
            <person name="Pangilinan J."/>
            <person name="Park H.-J."/>
            <person name="Ramirez L."/>
            <person name="Alfaro M."/>
            <person name="Sun H."/>
            <person name="Tritt A."/>
            <person name="Yoshinaga Y."/>
            <person name="Zwiers L.-H."/>
            <person name="Turgeon B."/>
            <person name="Goodwin S."/>
            <person name="Spatafora J."/>
            <person name="Crous P."/>
            <person name="Grigoriev I."/>
        </authorList>
    </citation>
    <scope>NUCLEOTIDE SEQUENCE</scope>
    <source>
        <strain evidence="2">CBS 207.26</strain>
    </source>
</reference>
<sequence>MRERPFSVKSRISAGSPPLSHSCYRKRLAEYEKDFWPLMLIIAFHWPEHLPKFWEQAVRHLQPGLGNDSTLEQAVCGLSILLPGVEDRLQGPSTLLPAFPLRVTDSVDLGRSAGGASSRVPTRPGGHAAMRGMEGDGASAMPGKPNGKVTKRNGADDPNAAWPPALIPLATENATRLEILVRRF</sequence>
<gene>
    <name evidence="2" type="ORF">K469DRAFT_709984</name>
</gene>
<dbReference type="EMBL" id="ML994639">
    <property type="protein sequence ID" value="KAF2184085.1"/>
    <property type="molecule type" value="Genomic_DNA"/>
</dbReference>
<feature type="region of interest" description="Disordered" evidence="1">
    <location>
        <begin position="1"/>
        <end position="20"/>
    </location>
</feature>
<keyword evidence="3" id="KW-1185">Reference proteome</keyword>
<feature type="region of interest" description="Disordered" evidence="1">
    <location>
        <begin position="110"/>
        <end position="160"/>
    </location>
</feature>
<dbReference type="Proteomes" id="UP000800200">
    <property type="component" value="Unassembled WGS sequence"/>
</dbReference>
<dbReference type="AlphaFoldDB" id="A0A6A6DZ71"/>
<proteinExistence type="predicted"/>
<name>A0A6A6DZ71_9PEZI</name>
<protein>
    <submittedName>
        <fullName evidence="2">Uncharacterized protein</fullName>
    </submittedName>
</protein>